<reference evidence="1 2" key="1">
    <citation type="submission" date="2017-08" db="EMBL/GenBank/DDBJ databases">
        <title>Genome sequences of Ralstonia solanacearum Species Complex (RSSC) isolated from Potato bacterial wilts in Korea.</title>
        <authorList>
            <person name="Cho H."/>
            <person name="Song E.-S."/>
            <person name="Lee Y.K."/>
            <person name="Lee S."/>
            <person name="Lee S.-W."/>
            <person name="Jo A."/>
            <person name="Kim J.-G."/>
            <person name="Hwang I."/>
        </authorList>
    </citation>
    <scope>NUCLEOTIDE SEQUENCE [LARGE SCALE GENOMIC DNA]</scope>
    <source>
        <strain evidence="1 2">T98</strain>
    </source>
</reference>
<accession>A0AAD0S7D5</accession>
<dbReference type="RefSeq" id="WP_118869321.1">
    <property type="nucleotide sequence ID" value="NZ_CP022759.1"/>
</dbReference>
<dbReference type="EMBL" id="CP022759">
    <property type="protein sequence ID" value="AXV81114.1"/>
    <property type="molecule type" value="Genomic_DNA"/>
</dbReference>
<organism evidence="1 2">
    <name type="scientific">Ralstonia solanacearum</name>
    <name type="common">Pseudomonas solanacearum</name>
    <dbReference type="NCBI Taxonomy" id="305"/>
    <lineage>
        <taxon>Bacteria</taxon>
        <taxon>Pseudomonadati</taxon>
        <taxon>Pseudomonadota</taxon>
        <taxon>Betaproteobacteria</taxon>
        <taxon>Burkholderiales</taxon>
        <taxon>Burkholderiaceae</taxon>
        <taxon>Ralstonia</taxon>
        <taxon>Ralstonia solanacearum species complex</taxon>
    </lineage>
</organism>
<evidence type="ECO:0000313" key="2">
    <source>
        <dbReference type="Proteomes" id="UP000261758"/>
    </source>
</evidence>
<protein>
    <submittedName>
        <fullName evidence="1">Uncharacterized protein</fullName>
    </submittedName>
</protein>
<dbReference type="AlphaFoldDB" id="A0AAD0S7D5"/>
<dbReference type="Proteomes" id="UP000261758">
    <property type="component" value="Chromosome"/>
</dbReference>
<sequence length="70" mass="7693">MKIEHCPQCNALTPAEGTVYRSDGKRETLYRCIGHRCGALFSRALSQQSANGVQTYRDGDASAKKILTDC</sequence>
<gene>
    <name evidence="1" type="ORF">CJO77_05860</name>
</gene>
<evidence type="ECO:0000313" key="1">
    <source>
        <dbReference type="EMBL" id="AXV81114.1"/>
    </source>
</evidence>
<name>A0AAD0S7D5_RALSL</name>
<proteinExistence type="predicted"/>